<comment type="caution">
    <text evidence="1">The sequence shown here is derived from an EMBL/GenBank/DDBJ whole genome shotgun (WGS) entry which is preliminary data.</text>
</comment>
<dbReference type="SUPFAM" id="SSF48452">
    <property type="entry name" value="TPR-like"/>
    <property type="match status" value="1"/>
</dbReference>
<protein>
    <submittedName>
        <fullName evidence="1">Uncharacterized protein</fullName>
    </submittedName>
</protein>
<accession>A0AAD2FCN8</accession>
<proteinExistence type="predicted"/>
<dbReference type="EMBL" id="CAKOGP040000002">
    <property type="protein sequence ID" value="CAJ1925391.1"/>
    <property type="molecule type" value="Genomic_DNA"/>
</dbReference>
<dbReference type="InterPro" id="IPR011990">
    <property type="entry name" value="TPR-like_helical_dom_sf"/>
</dbReference>
<dbReference type="AlphaFoldDB" id="A0AAD2FCN8"/>
<gene>
    <name evidence="1" type="ORF">CYCCA115_LOCUS1142</name>
</gene>
<evidence type="ECO:0000313" key="1">
    <source>
        <dbReference type="EMBL" id="CAJ1925391.1"/>
    </source>
</evidence>
<dbReference type="Proteomes" id="UP001295423">
    <property type="component" value="Unassembled WGS sequence"/>
</dbReference>
<keyword evidence="2" id="KW-1185">Reference proteome</keyword>
<organism evidence="1 2">
    <name type="scientific">Cylindrotheca closterium</name>
    <dbReference type="NCBI Taxonomy" id="2856"/>
    <lineage>
        <taxon>Eukaryota</taxon>
        <taxon>Sar</taxon>
        <taxon>Stramenopiles</taxon>
        <taxon>Ochrophyta</taxon>
        <taxon>Bacillariophyta</taxon>
        <taxon>Bacillariophyceae</taxon>
        <taxon>Bacillariophycidae</taxon>
        <taxon>Bacillariales</taxon>
        <taxon>Bacillariaceae</taxon>
        <taxon>Cylindrotheca</taxon>
    </lineage>
</organism>
<sequence>MSIRQAIQLNNQAVSLLESKRFSEAIPVACAAMEVFQKQTTPTGEQVHLHDNDFVDRCILSRNRDCISDSRNTMDEEYTYGHGIMLPLNTVDGTLIIPVLIFNCALSHHLAARHCNEHATSQQFLNRARSLYTLAYNELNQDQNLIFQAVVVNNVGAIHKSLGNYEEAQACFDYLTSMLMMMIYYTEETSSGENNYRQHVQGFWKNILGNERSTAPAA</sequence>
<reference evidence="1" key="1">
    <citation type="submission" date="2023-08" db="EMBL/GenBank/DDBJ databases">
        <authorList>
            <person name="Audoor S."/>
            <person name="Bilcke G."/>
        </authorList>
    </citation>
    <scope>NUCLEOTIDE SEQUENCE</scope>
</reference>
<name>A0AAD2FCN8_9STRA</name>
<evidence type="ECO:0000313" key="2">
    <source>
        <dbReference type="Proteomes" id="UP001295423"/>
    </source>
</evidence>
<dbReference type="Gene3D" id="1.25.40.10">
    <property type="entry name" value="Tetratricopeptide repeat domain"/>
    <property type="match status" value="1"/>
</dbReference>